<feature type="region of interest" description="Disordered" evidence="1">
    <location>
        <begin position="113"/>
        <end position="154"/>
    </location>
</feature>
<protein>
    <submittedName>
        <fullName evidence="3">Uncharacterized protein</fullName>
    </submittedName>
</protein>
<accession>A0A1L7CKL7</accession>
<dbReference type="Proteomes" id="UP000315353">
    <property type="component" value="Unassembled WGS sequence"/>
</dbReference>
<evidence type="ECO:0000313" key="6">
    <source>
        <dbReference type="Proteomes" id="UP000315353"/>
    </source>
</evidence>
<keyword evidence="2" id="KW-0812">Transmembrane</keyword>
<dbReference type="RefSeq" id="WP_075729406.1">
    <property type="nucleotide sequence ID" value="NZ_BJNB01000022.1"/>
</dbReference>
<dbReference type="OrthoDB" id="4424536at2"/>
<feature type="transmembrane region" description="Helical" evidence="2">
    <location>
        <begin position="12"/>
        <end position="36"/>
    </location>
</feature>
<dbReference type="EMBL" id="CP009246">
    <property type="protein sequence ID" value="APT86410.1"/>
    <property type="molecule type" value="Genomic_DNA"/>
</dbReference>
<evidence type="ECO:0000313" key="4">
    <source>
        <dbReference type="EMBL" id="GEB98013.1"/>
    </source>
</evidence>
<dbReference type="STRING" id="28028.CFLV_03880"/>
<dbReference type="Pfam" id="PF10969">
    <property type="entry name" value="DUF2771"/>
    <property type="match status" value="1"/>
</dbReference>
<evidence type="ECO:0000256" key="1">
    <source>
        <dbReference type="SAM" id="MobiDB-lite"/>
    </source>
</evidence>
<gene>
    <name evidence="4" type="ORF">CFL01nite_15080</name>
    <name evidence="3" type="ORF">CFLV_03880</name>
</gene>
<dbReference type="InterPro" id="IPR024495">
    <property type="entry name" value="DUF2771"/>
</dbReference>
<dbReference type="AlphaFoldDB" id="A0A1L7CKL7"/>
<organism evidence="3 5">
    <name type="scientific">Corynebacterium flavescens</name>
    <dbReference type="NCBI Taxonomy" id="28028"/>
    <lineage>
        <taxon>Bacteria</taxon>
        <taxon>Bacillati</taxon>
        <taxon>Actinomycetota</taxon>
        <taxon>Actinomycetes</taxon>
        <taxon>Mycobacteriales</taxon>
        <taxon>Corynebacteriaceae</taxon>
        <taxon>Corynebacterium</taxon>
    </lineage>
</organism>
<reference evidence="3 5" key="1">
    <citation type="submission" date="2014-08" db="EMBL/GenBank/DDBJ databases">
        <title>Complete genome sequence of Corynebacterium flavescens OJ8(T)(=DSM 20296(T)), isolated from cheese.</title>
        <authorList>
            <person name="Ruckert C."/>
            <person name="Albersmeier A."/>
            <person name="Winkler A."/>
            <person name="Kalinowski J."/>
        </authorList>
    </citation>
    <scope>NUCLEOTIDE SEQUENCE [LARGE SCALE GENOMIC DNA]</scope>
    <source>
        <strain evidence="3 5">OJ8</strain>
    </source>
</reference>
<evidence type="ECO:0000256" key="2">
    <source>
        <dbReference type="SAM" id="Phobius"/>
    </source>
</evidence>
<dbReference type="EMBL" id="BJNB01000022">
    <property type="protein sequence ID" value="GEB98013.1"/>
    <property type="molecule type" value="Genomic_DNA"/>
</dbReference>
<evidence type="ECO:0000313" key="3">
    <source>
        <dbReference type="EMBL" id="APT86410.1"/>
    </source>
</evidence>
<keyword evidence="5" id="KW-1185">Reference proteome</keyword>
<name>A0A1L7CKL7_CORFL</name>
<sequence length="199" mass="21253">MATPKEARKKTLLQVLALIIAVVIIVVGVVIFQKWWNGRPGPEPAEVTIKASVGEESLEVAPYLVCEPGVECPEGEVPNLAVGADDTLHLELPEDITDHEWRVLSIYDNPAANDEKIHGPNDAQSADIPGSVSMGQDSERDAGSDGNANSAAEGEKAKLMVVEVSSLMIGTNDAGEETPYTTVWSLSTMTDEELKEASN</sequence>
<keyword evidence="2" id="KW-0472">Membrane</keyword>
<proteinExistence type="predicted"/>
<dbReference type="GeneID" id="82879856"/>
<reference evidence="4 6" key="2">
    <citation type="submission" date="2019-06" db="EMBL/GenBank/DDBJ databases">
        <title>Whole genome shotgun sequence of Corynebacterium flavescens NBRC 14136.</title>
        <authorList>
            <person name="Hosoyama A."/>
            <person name="Uohara A."/>
            <person name="Ohji S."/>
            <person name="Ichikawa N."/>
        </authorList>
    </citation>
    <scope>NUCLEOTIDE SEQUENCE [LARGE SCALE GENOMIC DNA]</scope>
    <source>
        <strain evidence="4 6">NBRC 14136</strain>
    </source>
</reference>
<dbReference type="Proteomes" id="UP000185479">
    <property type="component" value="Chromosome"/>
</dbReference>
<keyword evidence="2" id="KW-1133">Transmembrane helix</keyword>
<dbReference type="KEGG" id="cfc:CFLV_03880"/>
<evidence type="ECO:0000313" key="5">
    <source>
        <dbReference type="Proteomes" id="UP000185479"/>
    </source>
</evidence>